<keyword evidence="3" id="KW-1185">Reference proteome</keyword>
<reference evidence="3" key="1">
    <citation type="journal article" date="2019" name="Curr. Biol.">
        <title>Genome Sequence of Striga asiatica Provides Insight into the Evolution of Plant Parasitism.</title>
        <authorList>
            <person name="Yoshida S."/>
            <person name="Kim S."/>
            <person name="Wafula E.K."/>
            <person name="Tanskanen J."/>
            <person name="Kim Y.M."/>
            <person name="Honaas L."/>
            <person name="Yang Z."/>
            <person name="Spallek T."/>
            <person name="Conn C.E."/>
            <person name="Ichihashi Y."/>
            <person name="Cheong K."/>
            <person name="Cui S."/>
            <person name="Der J.P."/>
            <person name="Gundlach H."/>
            <person name="Jiao Y."/>
            <person name="Hori C."/>
            <person name="Ishida J.K."/>
            <person name="Kasahara H."/>
            <person name="Kiba T."/>
            <person name="Kim M.S."/>
            <person name="Koo N."/>
            <person name="Laohavisit A."/>
            <person name="Lee Y.H."/>
            <person name="Lumba S."/>
            <person name="McCourt P."/>
            <person name="Mortimer J.C."/>
            <person name="Mutuku J.M."/>
            <person name="Nomura T."/>
            <person name="Sasaki-Sekimoto Y."/>
            <person name="Seto Y."/>
            <person name="Wang Y."/>
            <person name="Wakatake T."/>
            <person name="Sakakibara H."/>
            <person name="Demura T."/>
            <person name="Yamaguchi S."/>
            <person name="Yoneyama K."/>
            <person name="Manabe R.I."/>
            <person name="Nelson D.C."/>
            <person name="Schulman A.H."/>
            <person name="Timko M.P."/>
            <person name="dePamphilis C.W."/>
            <person name="Choi D."/>
            <person name="Shirasu K."/>
        </authorList>
    </citation>
    <scope>NUCLEOTIDE SEQUENCE [LARGE SCALE GENOMIC DNA]</scope>
    <source>
        <strain evidence="3">cv. UVA1</strain>
    </source>
</reference>
<gene>
    <name evidence="2" type="ORF">STAS_23061</name>
</gene>
<keyword evidence="2" id="KW-0436">Ligase</keyword>
<sequence length="210" mass="23957">MSRDEAATSAESQAKPYGATFITIPYNRNTSLSPHHKKYLIVTTGITERTHVVKTSRQRLVRGGKNSVALDNCLSRSTWFVLSPAPTMPKTIGFSRHLIALPPPISIFVFILHQVIVLLDGPIPFLPFRYTLCILAIFFVFLFLSFVYLIFFVLRGNSRMSRSSDHVSDMARSSQMNEIRVNVKEIHEQESRRISNCLLLEFSFIQVHKL</sequence>
<comment type="caution">
    <text evidence="2">The sequence shown here is derived from an EMBL/GenBank/DDBJ whole genome shotgun (WGS) entry which is preliminary data.</text>
</comment>
<dbReference type="AlphaFoldDB" id="A0A5A7QMI8"/>
<protein>
    <submittedName>
        <fullName evidence="2">D-alanine--poly(Phosphoribitol) ligase subunit 1</fullName>
    </submittedName>
</protein>
<organism evidence="2 3">
    <name type="scientific">Striga asiatica</name>
    <name type="common">Asiatic witchweed</name>
    <name type="synonym">Buchnera asiatica</name>
    <dbReference type="NCBI Taxonomy" id="4170"/>
    <lineage>
        <taxon>Eukaryota</taxon>
        <taxon>Viridiplantae</taxon>
        <taxon>Streptophyta</taxon>
        <taxon>Embryophyta</taxon>
        <taxon>Tracheophyta</taxon>
        <taxon>Spermatophyta</taxon>
        <taxon>Magnoliopsida</taxon>
        <taxon>eudicotyledons</taxon>
        <taxon>Gunneridae</taxon>
        <taxon>Pentapetalae</taxon>
        <taxon>asterids</taxon>
        <taxon>lamiids</taxon>
        <taxon>Lamiales</taxon>
        <taxon>Orobanchaceae</taxon>
        <taxon>Buchnereae</taxon>
        <taxon>Striga</taxon>
    </lineage>
</organism>
<keyword evidence="1" id="KW-1133">Transmembrane helix</keyword>
<feature type="transmembrane region" description="Helical" evidence="1">
    <location>
        <begin position="128"/>
        <end position="154"/>
    </location>
</feature>
<dbReference type="GO" id="GO:0016874">
    <property type="term" value="F:ligase activity"/>
    <property type="evidence" value="ECO:0007669"/>
    <property type="project" value="UniProtKB-KW"/>
</dbReference>
<keyword evidence="1" id="KW-0812">Transmembrane</keyword>
<keyword evidence="1" id="KW-0472">Membrane</keyword>
<dbReference type="EMBL" id="BKCP01007404">
    <property type="protein sequence ID" value="GER46062.1"/>
    <property type="molecule type" value="Genomic_DNA"/>
</dbReference>
<proteinExistence type="predicted"/>
<dbReference type="Proteomes" id="UP000325081">
    <property type="component" value="Unassembled WGS sequence"/>
</dbReference>
<accession>A0A5A7QMI8</accession>
<evidence type="ECO:0000256" key="1">
    <source>
        <dbReference type="SAM" id="Phobius"/>
    </source>
</evidence>
<evidence type="ECO:0000313" key="2">
    <source>
        <dbReference type="EMBL" id="GER46062.1"/>
    </source>
</evidence>
<evidence type="ECO:0000313" key="3">
    <source>
        <dbReference type="Proteomes" id="UP000325081"/>
    </source>
</evidence>
<feature type="transmembrane region" description="Helical" evidence="1">
    <location>
        <begin position="98"/>
        <end position="116"/>
    </location>
</feature>
<name>A0A5A7QMI8_STRAF</name>